<evidence type="ECO:0000256" key="3">
    <source>
        <dbReference type="ARBA" id="ARBA00022692"/>
    </source>
</evidence>
<feature type="transmembrane region" description="Helical" evidence="6">
    <location>
        <begin position="561"/>
        <end position="580"/>
    </location>
</feature>
<dbReference type="KEGG" id="bpm:BURPS1710b_2133"/>
<dbReference type="InterPro" id="IPR035906">
    <property type="entry name" value="MetI-like_sf"/>
</dbReference>
<evidence type="ECO:0000256" key="2">
    <source>
        <dbReference type="ARBA" id="ARBA00022448"/>
    </source>
</evidence>
<feature type="compositionally biased region" description="Basic and acidic residues" evidence="7">
    <location>
        <begin position="296"/>
        <end position="313"/>
    </location>
</feature>
<feature type="compositionally biased region" description="Polar residues" evidence="7">
    <location>
        <begin position="85"/>
        <end position="95"/>
    </location>
</feature>
<feature type="compositionally biased region" description="Low complexity" evidence="7">
    <location>
        <begin position="53"/>
        <end position="65"/>
    </location>
</feature>
<organism evidence="9 10">
    <name type="scientific">Burkholderia pseudomallei (strain 1710b)</name>
    <dbReference type="NCBI Taxonomy" id="320372"/>
    <lineage>
        <taxon>Bacteria</taxon>
        <taxon>Pseudomonadati</taxon>
        <taxon>Pseudomonadota</taxon>
        <taxon>Betaproteobacteria</taxon>
        <taxon>Burkholderiales</taxon>
        <taxon>Burkholderiaceae</taxon>
        <taxon>Burkholderia</taxon>
        <taxon>pseudomallei group</taxon>
    </lineage>
</organism>
<dbReference type="InterPro" id="IPR000515">
    <property type="entry name" value="MetI-like"/>
</dbReference>
<feature type="compositionally biased region" description="Basic and acidic residues" evidence="7">
    <location>
        <begin position="354"/>
        <end position="371"/>
    </location>
</feature>
<keyword evidence="3 6" id="KW-0812">Transmembrane</keyword>
<feature type="compositionally biased region" description="Basic and acidic residues" evidence="7">
    <location>
        <begin position="380"/>
        <end position="393"/>
    </location>
</feature>
<feature type="domain" description="ABC transmembrane type-1" evidence="8">
    <location>
        <begin position="600"/>
        <end position="795"/>
    </location>
</feature>
<dbReference type="InterPro" id="IPR051204">
    <property type="entry name" value="ABC_transp_perm/SBD"/>
</dbReference>
<feature type="compositionally biased region" description="Basic and acidic residues" evidence="7">
    <location>
        <begin position="126"/>
        <end position="140"/>
    </location>
</feature>
<feature type="transmembrane region" description="Helical" evidence="6">
    <location>
        <begin position="472"/>
        <end position="490"/>
    </location>
</feature>
<keyword evidence="2 6" id="KW-0813">Transport</keyword>
<dbReference type="Gene3D" id="1.10.3720.10">
    <property type="entry name" value="MetI-like"/>
    <property type="match status" value="1"/>
</dbReference>
<dbReference type="GO" id="GO:0055085">
    <property type="term" value="P:transmembrane transport"/>
    <property type="evidence" value="ECO:0007669"/>
    <property type="project" value="InterPro"/>
</dbReference>
<evidence type="ECO:0000313" key="9">
    <source>
        <dbReference type="EMBL" id="ABA47808.1"/>
    </source>
</evidence>
<feature type="compositionally biased region" description="Basic residues" evidence="7">
    <location>
        <begin position="101"/>
        <end position="125"/>
    </location>
</feature>
<feature type="compositionally biased region" description="Basic and acidic residues" evidence="7">
    <location>
        <begin position="157"/>
        <end position="171"/>
    </location>
</feature>
<feature type="transmembrane region" description="Helical" evidence="6">
    <location>
        <begin position="723"/>
        <end position="743"/>
    </location>
</feature>
<sequence length="807" mass="86785">MRGAVRRIVSPHDAIAQSQTIARRLAGDRPAIFRPSVNAPLFAKARPLKYLEPLSPARGPASRPAASRRRCARAPLASVHPLSDRSISPDESSPFQPYPARGRRRARRFPLRGRARRARRRRGHRRVEDRYRRQPARQRDLAGAQGPRNRRRRQDRARRDADRPPGADDRRNRHLPGIHGQRRVLLQQGRRSRVEERRARLRARQAARLRGKPDRLARARAREQHMGCRGAQLDRAGAASEDVQRFRQVGRRGRQGEARRVGRVRQQRVRAAVVREGVRLQTEAGADARAVGRRHRGDDQGRRAADGRRERRDGLRHRRRHRGHRARGARRRQARAARLRAHADHPRGGAQRASADRRLPEARVREPRPEDAASAQRANPDQRRAGRGRRGELSESEGLRQMTPRTAGGAAAPAPAPRPRAMPAWAARVDKVGVLIAALVAYAAFVLPFVTLRANRIAAGAELAPAAVFPALHAYALDALWAAGALFALVRSRAAWRAAVGVGLVFALGVAIGAAPAHLVTPDTPLARVSPAAGAWLLLFAFAVLIADALARIALAPAMRLVALAAASAALAAFIHGGFWDGLSVMQEYAVRADTFRNEAIRHLALVAGSVAAAVALGVPLGIGCTRSAALRGALLPLLNVVQTIPSIALYGLLMAPLAILAARVPLAARLGVSGIGVAPALIALFLYALLPIVSSVVVGFAQVPAAVVEAALAMGMTGRERLVAIELPLALPVVLSGVRIVLVQNIGLTAVAALIGGGGFGTFIFQGIGQSATDLVLLGALPTIALALVTAVLFEAATDLAKGARR</sequence>
<feature type="transmembrane region" description="Helical" evidence="6">
    <location>
        <begin position="502"/>
        <end position="521"/>
    </location>
</feature>
<dbReference type="HOGENOM" id="CLU_349060_0_0_4"/>
<keyword evidence="5 6" id="KW-0472">Membrane</keyword>
<dbReference type="SUPFAM" id="SSF161098">
    <property type="entry name" value="MetI-like"/>
    <property type="match status" value="1"/>
</dbReference>
<dbReference type="Proteomes" id="UP000002700">
    <property type="component" value="Chromosome I"/>
</dbReference>
<dbReference type="PANTHER" id="PTHR30177:SF30">
    <property type="entry name" value="GLYCINE BETAINE UPTAKE SYSTEM PERMEASE PROTEIN YEHY"/>
    <property type="match status" value="1"/>
</dbReference>
<feature type="transmembrane region" description="Helical" evidence="6">
    <location>
        <begin position="635"/>
        <end position="661"/>
    </location>
</feature>
<evidence type="ECO:0000256" key="5">
    <source>
        <dbReference type="ARBA" id="ARBA00023136"/>
    </source>
</evidence>
<protein>
    <submittedName>
        <fullName evidence="9">ABC transporter, permease protein</fullName>
    </submittedName>
</protein>
<dbReference type="PANTHER" id="PTHR30177">
    <property type="entry name" value="GLYCINE BETAINE/L-PROLINE TRANSPORT SYSTEM PERMEASE PROTEIN PROW"/>
    <property type="match status" value="1"/>
</dbReference>
<dbReference type="PROSITE" id="PS50928">
    <property type="entry name" value="ABC_TM1"/>
    <property type="match status" value="1"/>
</dbReference>
<comment type="similarity">
    <text evidence="6">Belongs to the binding-protein-dependent transport system permease family.</text>
</comment>
<feature type="region of interest" description="Disordered" evidence="7">
    <location>
        <begin position="53"/>
        <end position="198"/>
    </location>
</feature>
<evidence type="ECO:0000259" key="8">
    <source>
        <dbReference type="PROSITE" id="PS50928"/>
    </source>
</evidence>
<dbReference type="EMBL" id="CP000124">
    <property type="protein sequence ID" value="ABA47808.1"/>
    <property type="molecule type" value="Genomic_DNA"/>
</dbReference>
<feature type="transmembrane region" description="Helical" evidence="6">
    <location>
        <begin position="600"/>
        <end position="623"/>
    </location>
</feature>
<evidence type="ECO:0000256" key="1">
    <source>
        <dbReference type="ARBA" id="ARBA00004651"/>
    </source>
</evidence>
<dbReference type="AlphaFoldDB" id="Q3JSC5"/>
<dbReference type="CDD" id="cd06261">
    <property type="entry name" value="TM_PBP2"/>
    <property type="match status" value="1"/>
</dbReference>
<feature type="transmembrane region" description="Helical" evidence="6">
    <location>
        <begin position="750"/>
        <end position="770"/>
    </location>
</feature>
<feature type="compositionally biased region" description="Low complexity" evidence="7">
    <location>
        <begin position="402"/>
        <end position="413"/>
    </location>
</feature>
<evidence type="ECO:0000313" key="10">
    <source>
        <dbReference type="Proteomes" id="UP000002700"/>
    </source>
</evidence>
<dbReference type="GO" id="GO:0005886">
    <property type="term" value="C:plasma membrane"/>
    <property type="evidence" value="ECO:0007669"/>
    <property type="project" value="UniProtKB-SubCell"/>
</dbReference>
<evidence type="ECO:0000256" key="4">
    <source>
        <dbReference type="ARBA" id="ARBA00022989"/>
    </source>
</evidence>
<dbReference type="EnsemblBacteria" id="ABA47808">
    <property type="protein sequence ID" value="ABA47808"/>
    <property type="gene ID" value="BURPS1710b_2133"/>
</dbReference>
<comment type="subcellular location">
    <subcellularLocation>
        <location evidence="1 6">Cell membrane</location>
        <topology evidence="1 6">Multi-pass membrane protein</topology>
    </subcellularLocation>
</comment>
<reference evidence="9 10" key="1">
    <citation type="submission" date="2005-09" db="EMBL/GenBank/DDBJ databases">
        <authorList>
            <person name="Woods D.E."/>
            <person name="Nierman W.C."/>
        </authorList>
    </citation>
    <scope>NUCLEOTIDE SEQUENCE [LARGE SCALE GENOMIC DNA]</scope>
    <source>
        <strain evidence="9 10">1710b</strain>
    </source>
</reference>
<dbReference type="GO" id="GO:0031460">
    <property type="term" value="P:glycine betaine transport"/>
    <property type="evidence" value="ECO:0007669"/>
    <property type="project" value="TreeGrafter"/>
</dbReference>
<feature type="compositionally biased region" description="Basic residues" evidence="7">
    <location>
        <begin position="172"/>
        <end position="182"/>
    </location>
</feature>
<evidence type="ECO:0000256" key="6">
    <source>
        <dbReference type="RuleBase" id="RU363032"/>
    </source>
</evidence>
<feature type="region of interest" description="Disordered" evidence="7">
    <location>
        <begin position="285"/>
        <end position="419"/>
    </location>
</feature>
<keyword evidence="4 6" id="KW-1133">Transmembrane helix</keyword>
<feature type="compositionally biased region" description="Basic residues" evidence="7">
    <location>
        <begin position="314"/>
        <end position="340"/>
    </location>
</feature>
<feature type="transmembrane region" description="Helical" evidence="6">
    <location>
        <begin position="776"/>
        <end position="798"/>
    </location>
</feature>
<feature type="transmembrane region" description="Helical" evidence="6">
    <location>
        <begin position="432"/>
        <end position="452"/>
    </location>
</feature>
<proteinExistence type="inferred from homology"/>
<feature type="transmembrane region" description="Helical" evidence="6">
    <location>
        <begin position="533"/>
        <end position="554"/>
    </location>
</feature>
<accession>Q3JSC5</accession>
<evidence type="ECO:0000256" key="7">
    <source>
        <dbReference type="SAM" id="MobiDB-lite"/>
    </source>
</evidence>
<name>Q3JSC5_BURP1</name>
<gene>
    <name evidence="9" type="ordered locus">BURPS1710b_2133</name>
</gene>
<dbReference type="Pfam" id="PF00528">
    <property type="entry name" value="BPD_transp_1"/>
    <property type="match status" value="1"/>
</dbReference>